<dbReference type="RefSeq" id="WP_154320741.1">
    <property type="nucleotide sequence ID" value="NZ_CP046045.1"/>
</dbReference>
<dbReference type="Proteomes" id="UP000405075">
    <property type="component" value="Chromosome"/>
</dbReference>
<proteinExistence type="predicted"/>
<dbReference type="SUPFAM" id="SSF75169">
    <property type="entry name" value="DsrEFH-like"/>
    <property type="match status" value="1"/>
</dbReference>
<dbReference type="Pfam" id="PF04077">
    <property type="entry name" value="DsrH"/>
    <property type="match status" value="1"/>
</dbReference>
<dbReference type="Gene3D" id="3.40.1260.10">
    <property type="entry name" value="DsrEFH-like"/>
    <property type="match status" value="1"/>
</dbReference>
<dbReference type="GO" id="GO:0002143">
    <property type="term" value="P:tRNA wobble position uridine thiolation"/>
    <property type="evidence" value="ECO:0007669"/>
    <property type="project" value="InterPro"/>
</dbReference>
<dbReference type="AlphaFoldDB" id="A0AAP9GW31"/>
<protein>
    <recommendedName>
        <fullName evidence="3">Sulfurtransferase complex subunit TusB</fullName>
    </recommendedName>
</protein>
<dbReference type="EMBL" id="CP046045">
    <property type="protein sequence ID" value="QGM27649.1"/>
    <property type="molecule type" value="Genomic_DNA"/>
</dbReference>
<evidence type="ECO:0000313" key="2">
    <source>
        <dbReference type="Proteomes" id="UP000405075"/>
    </source>
</evidence>
<gene>
    <name evidence="1" type="ORF">GJD93_08120</name>
</gene>
<evidence type="ECO:0000313" key="1">
    <source>
        <dbReference type="EMBL" id="QGM27649.1"/>
    </source>
</evidence>
<reference evidence="2" key="1">
    <citation type="submission" date="2019-11" db="EMBL/GenBank/DDBJ databases">
        <title>Escherichia coli 1916D6.</title>
        <authorList>
            <person name="Yao H."/>
            <person name="Du X."/>
            <person name="Yu R."/>
            <person name="Li A."/>
        </authorList>
    </citation>
    <scope>NUCLEOTIDE SEQUENCE [LARGE SCALE GENOMIC DNA]</scope>
    <source>
        <strain evidence="2">19110F47</strain>
    </source>
</reference>
<dbReference type="InterPro" id="IPR007215">
    <property type="entry name" value="Sulphur_relay_TusB/DsrH"/>
</dbReference>
<dbReference type="GO" id="GO:0005737">
    <property type="term" value="C:cytoplasm"/>
    <property type="evidence" value="ECO:0007669"/>
    <property type="project" value="InterPro"/>
</dbReference>
<accession>A0AAP9GW31</accession>
<organism evidence="1 2">
    <name type="scientific">Acinetobacter towneri</name>
    <dbReference type="NCBI Taxonomy" id="202956"/>
    <lineage>
        <taxon>Bacteria</taxon>
        <taxon>Pseudomonadati</taxon>
        <taxon>Pseudomonadota</taxon>
        <taxon>Gammaproteobacteria</taxon>
        <taxon>Moraxellales</taxon>
        <taxon>Moraxellaceae</taxon>
        <taxon>Acinetobacter</taxon>
    </lineage>
</organism>
<sequence>MSDANLYLIQASFDSTATILAELNALYAPQDSVVLMGDAVLHQQHPLCAQLDKIYVLENDAEILNGHLAENVQPINYAAFATLCLTHQRCISLK</sequence>
<name>A0AAP9GW31_9GAMM</name>
<evidence type="ECO:0008006" key="3">
    <source>
        <dbReference type="Google" id="ProtNLM"/>
    </source>
</evidence>
<dbReference type="InterPro" id="IPR027396">
    <property type="entry name" value="DsrEFH-like"/>
</dbReference>